<gene>
    <name evidence="2" type="ORF">ALEPTO_LOCUS12367</name>
</gene>
<dbReference type="AlphaFoldDB" id="A0A9N9I8P9"/>
<sequence length="164" mass="18474">MSTTGTSRVKRKGSSLLQTPNEKGAKDDNTTGTPRAKEKGSSLLQPSNEKGTKGGNTTWVLTILFSPYKTYDYHIKTRSFVSKKLAQEAMKRVAQRIYKKSINQEGNDIYFKESSREIKFGERLNTDDYRRDFGFCKIEPTKVEDEESGEDVPSGIDDAGEDED</sequence>
<feature type="compositionally biased region" description="Polar residues" evidence="1">
    <location>
        <begin position="42"/>
        <end position="56"/>
    </location>
</feature>
<dbReference type="EMBL" id="CAJVPS010027512">
    <property type="protein sequence ID" value="CAG8724165.1"/>
    <property type="molecule type" value="Genomic_DNA"/>
</dbReference>
<organism evidence="2 3">
    <name type="scientific">Ambispora leptoticha</name>
    <dbReference type="NCBI Taxonomy" id="144679"/>
    <lineage>
        <taxon>Eukaryota</taxon>
        <taxon>Fungi</taxon>
        <taxon>Fungi incertae sedis</taxon>
        <taxon>Mucoromycota</taxon>
        <taxon>Glomeromycotina</taxon>
        <taxon>Glomeromycetes</taxon>
        <taxon>Archaeosporales</taxon>
        <taxon>Ambisporaceae</taxon>
        <taxon>Ambispora</taxon>
    </lineage>
</organism>
<accession>A0A9N9I8P9</accession>
<protein>
    <submittedName>
        <fullName evidence="2">10887_t:CDS:1</fullName>
    </submittedName>
</protein>
<feature type="compositionally biased region" description="Basic and acidic residues" evidence="1">
    <location>
        <begin position="23"/>
        <end position="40"/>
    </location>
</feature>
<evidence type="ECO:0000256" key="1">
    <source>
        <dbReference type="SAM" id="MobiDB-lite"/>
    </source>
</evidence>
<feature type="region of interest" description="Disordered" evidence="1">
    <location>
        <begin position="140"/>
        <end position="164"/>
    </location>
</feature>
<dbReference type="Proteomes" id="UP000789508">
    <property type="component" value="Unassembled WGS sequence"/>
</dbReference>
<evidence type="ECO:0000313" key="3">
    <source>
        <dbReference type="Proteomes" id="UP000789508"/>
    </source>
</evidence>
<dbReference type="OrthoDB" id="2390868at2759"/>
<keyword evidence="3" id="KW-1185">Reference proteome</keyword>
<proteinExistence type="predicted"/>
<name>A0A9N9I8P9_9GLOM</name>
<reference evidence="2" key="1">
    <citation type="submission" date="2021-06" db="EMBL/GenBank/DDBJ databases">
        <authorList>
            <person name="Kallberg Y."/>
            <person name="Tangrot J."/>
            <person name="Rosling A."/>
        </authorList>
    </citation>
    <scope>NUCLEOTIDE SEQUENCE</scope>
    <source>
        <strain evidence="2">FL130A</strain>
    </source>
</reference>
<comment type="caution">
    <text evidence="2">The sequence shown here is derived from an EMBL/GenBank/DDBJ whole genome shotgun (WGS) entry which is preliminary data.</text>
</comment>
<evidence type="ECO:0000313" key="2">
    <source>
        <dbReference type="EMBL" id="CAG8724165.1"/>
    </source>
</evidence>
<feature type="region of interest" description="Disordered" evidence="1">
    <location>
        <begin position="1"/>
        <end position="56"/>
    </location>
</feature>